<protein>
    <recommendedName>
        <fullName evidence="4 8">DNA-directed RNA polymerase III subunit RPC3</fullName>
        <shortName evidence="8">RNA polymerase III subunit C3</shortName>
    </recommendedName>
</protein>
<dbReference type="Gene3D" id="1.10.10.10">
    <property type="entry name" value="Winged helix-like DNA-binding domain superfamily/Winged helix DNA-binding domain"/>
    <property type="match status" value="4"/>
</dbReference>
<comment type="caution">
    <text evidence="13">The sequence shown here is derived from an EMBL/GenBank/DDBJ whole genome shotgun (WGS) entry which is preliminary data.</text>
</comment>
<sequence length="565" mass="62325">MSSPEAACALQIIEDDFGTPAKRVCESLLFHTDQTIFELMKQVAMPFHQIRKCLLALITHSVVGFVERSIGAEIITRYFLNIKGALNRVRFPKFAFQVRQSLGESAEMIFDEFLQRGRCSLGEVVGRLMDFETTVRGLVAPEAQRAKREEFRQGFVALVQERFLVGIDQVKVEELSADADEALTPAQQATATATATSTSTARYSAPKRGGATRGRSARWLLLASSSLPALGGPLSLPPGAEAEAPQRRGIGPSGSAPRPPRHRPRLPSVSRSPLLFAIGGSPPSGLTATPQAAAPLADNLAQIDENALWQVSFDRFTMVFRQLALLNFASEKWKEVGSAIVAAILRLTSPTERLTDRVSSPVTSDEIFKEIPATSNISRELLAQFLDAMCRESPSMLTRTTDTTTRTNYVINTAVIVEYLRHRCLESIVFEQHGMEAHRIFRLLHMKRQLEQKQIAEMAMLPVSECRRHLYGLLAREYLRLQEIPETADRQPSRTFYLWSVNMDQALVGGGAAVGSALVTNAGGESEGAAASGDPSMLQQLQRGLERLEVAISRLDETLLFLRDF</sequence>
<feature type="region of interest" description="Disordered" evidence="9">
    <location>
        <begin position="186"/>
        <end position="211"/>
    </location>
</feature>
<dbReference type="PANTHER" id="PTHR12949">
    <property type="entry name" value="RNA POLYMERASE III DNA DIRECTED -RELATED"/>
    <property type="match status" value="1"/>
</dbReference>
<dbReference type="InterPro" id="IPR036388">
    <property type="entry name" value="WH-like_DNA-bd_sf"/>
</dbReference>
<evidence type="ECO:0000256" key="9">
    <source>
        <dbReference type="SAM" id="MobiDB-lite"/>
    </source>
</evidence>
<keyword evidence="14" id="KW-1185">Reference proteome</keyword>
<dbReference type="InterPro" id="IPR013197">
    <property type="entry name" value="RNA_pol_III_RPC82-rel_HTH"/>
</dbReference>
<comment type="subunit">
    <text evidence="3 8">Component of the RNA polymerase III (Pol III) complex consisting of 17 subunits.</text>
</comment>
<evidence type="ECO:0000256" key="8">
    <source>
        <dbReference type="RuleBase" id="RU367076"/>
    </source>
</evidence>
<evidence type="ECO:0000313" key="13">
    <source>
        <dbReference type="EMBL" id="KAJ4460412.1"/>
    </source>
</evidence>
<dbReference type="InterPro" id="IPR008806">
    <property type="entry name" value="RNA_pol_III_Rpc82_C"/>
</dbReference>
<dbReference type="InterPro" id="IPR055207">
    <property type="entry name" value="POLR3C_WHD"/>
</dbReference>
<evidence type="ECO:0000259" key="12">
    <source>
        <dbReference type="Pfam" id="PF22536"/>
    </source>
</evidence>
<evidence type="ECO:0000256" key="2">
    <source>
        <dbReference type="ARBA" id="ARBA00006835"/>
    </source>
</evidence>
<evidence type="ECO:0000259" key="11">
    <source>
        <dbReference type="Pfam" id="PF08221"/>
    </source>
</evidence>
<name>A0ABQ8URR7_9EUKA</name>
<evidence type="ECO:0000256" key="7">
    <source>
        <dbReference type="ARBA" id="ARBA00023242"/>
    </source>
</evidence>
<feature type="domain" description="RNA polymerase III Rpc82 C -terminal" evidence="10">
    <location>
        <begin position="303"/>
        <end position="420"/>
    </location>
</feature>
<evidence type="ECO:0000256" key="1">
    <source>
        <dbReference type="ARBA" id="ARBA00004123"/>
    </source>
</evidence>
<feature type="region of interest" description="Disordered" evidence="9">
    <location>
        <begin position="232"/>
        <end position="268"/>
    </location>
</feature>
<evidence type="ECO:0000256" key="4">
    <source>
        <dbReference type="ARBA" id="ARBA00016689"/>
    </source>
</evidence>
<dbReference type="PANTHER" id="PTHR12949:SF0">
    <property type="entry name" value="DNA-DIRECTED RNA POLYMERASE III SUBUNIT RPC3"/>
    <property type="match status" value="1"/>
</dbReference>
<evidence type="ECO:0000259" key="10">
    <source>
        <dbReference type="Pfam" id="PF05645"/>
    </source>
</evidence>
<feature type="compositionally biased region" description="Low complexity" evidence="9">
    <location>
        <begin position="247"/>
        <end position="256"/>
    </location>
</feature>
<comment type="similarity">
    <text evidence="8">Belongs to the eukaryotic RPC3/POLR3C RNA polymerase subunit family.</text>
</comment>
<feature type="domain" description="DNA-directed RNA polymerase III subunit RPC3 winged-helix" evidence="12">
    <location>
        <begin position="425"/>
        <end position="501"/>
    </location>
</feature>
<feature type="domain" description="RNA polymerase III subunit RPC82-related helix-turn-helix" evidence="11">
    <location>
        <begin position="8"/>
        <end position="67"/>
    </location>
</feature>
<dbReference type="Pfam" id="PF08221">
    <property type="entry name" value="HTH_9"/>
    <property type="match status" value="1"/>
</dbReference>
<evidence type="ECO:0000313" key="14">
    <source>
        <dbReference type="Proteomes" id="UP001141327"/>
    </source>
</evidence>
<organism evidence="13 14">
    <name type="scientific">Paratrimastix pyriformis</name>
    <dbReference type="NCBI Taxonomy" id="342808"/>
    <lineage>
        <taxon>Eukaryota</taxon>
        <taxon>Metamonada</taxon>
        <taxon>Preaxostyla</taxon>
        <taxon>Paratrimastigidae</taxon>
        <taxon>Paratrimastix</taxon>
    </lineage>
</organism>
<accession>A0ABQ8URR7</accession>
<dbReference type="Pfam" id="PF05645">
    <property type="entry name" value="RNA_pol_Rpc82"/>
    <property type="match status" value="1"/>
</dbReference>
<evidence type="ECO:0000256" key="3">
    <source>
        <dbReference type="ARBA" id="ARBA00011206"/>
    </source>
</evidence>
<keyword evidence="7 8" id="KW-0539">Nucleus</keyword>
<comment type="similarity">
    <text evidence="2">Belongs to the RNA polymerase beta chain family.</text>
</comment>
<gene>
    <name evidence="13" type="ORF">PAPYR_3445</name>
</gene>
<dbReference type="InterPro" id="IPR039748">
    <property type="entry name" value="RPC3"/>
</dbReference>
<comment type="function">
    <text evidence="8">DNA-dependent RNA polymerase catalyzes the transcription of DNA into RNA using the four ribonucleoside triphosphates as substrates. Specific core component of RNA polymerase III which synthesizes small RNAs, such as 5S rRNA and tRNAs.</text>
</comment>
<comment type="subcellular location">
    <subcellularLocation>
        <location evidence="1 8">Nucleus</location>
    </subcellularLocation>
</comment>
<dbReference type="GO" id="GO:0000428">
    <property type="term" value="C:DNA-directed RNA polymerase complex"/>
    <property type="evidence" value="ECO:0007669"/>
    <property type="project" value="UniProtKB-KW"/>
</dbReference>
<dbReference type="Pfam" id="PF22536">
    <property type="entry name" value="WHD_POLR3C"/>
    <property type="match status" value="1"/>
</dbReference>
<evidence type="ECO:0000256" key="5">
    <source>
        <dbReference type="ARBA" id="ARBA00022478"/>
    </source>
</evidence>
<dbReference type="Proteomes" id="UP001141327">
    <property type="component" value="Unassembled WGS sequence"/>
</dbReference>
<dbReference type="SUPFAM" id="SSF46785">
    <property type="entry name" value="Winged helix' DNA-binding domain"/>
    <property type="match status" value="1"/>
</dbReference>
<keyword evidence="5 8" id="KW-0240">DNA-directed RNA polymerase</keyword>
<reference evidence="13" key="1">
    <citation type="journal article" date="2022" name="bioRxiv">
        <title>Genomics of Preaxostyla Flagellates Illuminates Evolutionary Transitions and the Path Towards Mitochondrial Loss.</title>
        <authorList>
            <person name="Novak L.V.F."/>
            <person name="Treitli S.C."/>
            <person name="Pyrih J."/>
            <person name="Halakuc P."/>
            <person name="Pipaliya S.V."/>
            <person name="Vacek V."/>
            <person name="Brzon O."/>
            <person name="Soukal P."/>
            <person name="Eme L."/>
            <person name="Dacks J.B."/>
            <person name="Karnkowska A."/>
            <person name="Elias M."/>
            <person name="Hampl V."/>
        </authorList>
    </citation>
    <scope>NUCLEOTIDE SEQUENCE</scope>
    <source>
        <strain evidence="13">RCP-MX</strain>
    </source>
</reference>
<evidence type="ECO:0000256" key="6">
    <source>
        <dbReference type="ARBA" id="ARBA00023163"/>
    </source>
</evidence>
<dbReference type="InterPro" id="IPR036390">
    <property type="entry name" value="WH_DNA-bd_sf"/>
</dbReference>
<proteinExistence type="inferred from homology"/>
<dbReference type="EMBL" id="JAPMOS010000013">
    <property type="protein sequence ID" value="KAJ4460412.1"/>
    <property type="molecule type" value="Genomic_DNA"/>
</dbReference>
<feature type="compositionally biased region" description="Low complexity" evidence="9">
    <location>
        <begin position="186"/>
        <end position="201"/>
    </location>
</feature>
<keyword evidence="6 8" id="KW-0804">Transcription</keyword>